<proteinExistence type="predicted"/>
<accession>A0A840TS88</accession>
<dbReference type="EMBL" id="JACHGF010000007">
    <property type="protein sequence ID" value="MBB5285765.1"/>
    <property type="molecule type" value="Genomic_DNA"/>
</dbReference>
<dbReference type="AlphaFoldDB" id="A0A840TS88"/>
<name>A0A840TS88_9BACT</name>
<keyword evidence="2" id="KW-1185">Reference proteome</keyword>
<comment type="caution">
    <text evidence="1">The sequence shown here is derived from an EMBL/GenBank/DDBJ whole genome shotgun (WGS) entry which is preliminary data.</text>
</comment>
<evidence type="ECO:0000313" key="2">
    <source>
        <dbReference type="Proteomes" id="UP000557307"/>
    </source>
</evidence>
<sequence>MARTIVFHGDYFMDFYKGLDPKVKAKIQFVLELIKQVDRVPVKFLAPMAGYDGLYEVRIEYQSNIFRIFCCFDEGRLVVLFNGFQKKTPKTPKEEIEKAMRLKNEYFNYKK</sequence>
<dbReference type="InterPro" id="IPR009241">
    <property type="entry name" value="HigB-like"/>
</dbReference>
<reference evidence="1 2" key="1">
    <citation type="submission" date="2020-08" db="EMBL/GenBank/DDBJ databases">
        <title>Genomic Encyclopedia of Type Strains, Phase IV (KMG-IV): sequencing the most valuable type-strain genomes for metagenomic binning, comparative biology and taxonomic classification.</title>
        <authorList>
            <person name="Goeker M."/>
        </authorList>
    </citation>
    <scope>NUCLEOTIDE SEQUENCE [LARGE SCALE GENOMIC DNA]</scope>
    <source>
        <strain evidence="1 2">DSM 105074</strain>
    </source>
</reference>
<gene>
    <name evidence="1" type="ORF">HNQ92_003925</name>
</gene>
<protein>
    <submittedName>
        <fullName evidence="1">Phage-related protein</fullName>
    </submittedName>
</protein>
<organism evidence="1 2">
    <name type="scientific">Rhabdobacter roseus</name>
    <dbReference type="NCBI Taxonomy" id="1655419"/>
    <lineage>
        <taxon>Bacteria</taxon>
        <taxon>Pseudomonadati</taxon>
        <taxon>Bacteroidota</taxon>
        <taxon>Cytophagia</taxon>
        <taxon>Cytophagales</taxon>
        <taxon>Cytophagaceae</taxon>
        <taxon>Rhabdobacter</taxon>
    </lineage>
</organism>
<evidence type="ECO:0000313" key="1">
    <source>
        <dbReference type="EMBL" id="MBB5285765.1"/>
    </source>
</evidence>
<dbReference type="Proteomes" id="UP000557307">
    <property type="component" value="Unassembled WGS sequence"/>
</dbReference>
<dbReference type="Pfam" id="PF05973">
    <property type="entry name" value="Gp49"/>
    <property type="match status" value="1"/>
</dbReference>